<gene>
    <name evidence="1" type="ORF">TNIN_273411</name>
</gene>
<name>A0A8X6YS77_9ARAC</name>
<organism evidence="1 2">
    <name type="scientific">Trichonephila inaurata madagascariensis</name>
    <dbReference type="NCBI Taxonomy" id="2747483"/>
    <lineage>
        <taxon>Eukaryota</taxon>
        <taxon>Metazoa</taxon>
        <taxon>Ecdysozoa</taxon>
        <taxon>Arthropoda</taxon>
        <taxon>Chelicerata</taxon>
        <taxon>Arachnida</taxon>
        <taxon>Araneae</taxon>
        <taxon>Araneomorphae</taxon>
        <taxon>Entelegynae</taxon>
        <taxon>Araneoidea</taxon>
        <taxon>Nephilidae</taxon>
        <taxon>Trichonephila</taxon>
        <taxon>Trichonephila inaurata</taxon>
    </lineage>
</organism>
<evidence type="ECO:0000313" key="2">
    <source>
        <dbReference type="Proteomes" id="UP000886998"/>
    </source>
</evidence>
<sequence>MSLEIPPYPSIVYNWDSESFFAGYYYSRAVHTFPIFCRFFLFPESDYLEEASICPNVCTVISGTKCRWGRGQHREATNYEINWQGNSFLQIHFPAATDALSRLLGKVPEAENNAKSQIRAMVRSGLAKPIAMSRLWESKTHFVNTSLECWSIWEWFR</sequence>
<proteinExistence type="predicted"/>
<dbReference type="EMBL" id="BMAV01022264">
    <property type="protein sequence ID" value="GFY77007.1"/>
    <property type="molecule type" value="Genomic_DNA"/>
</dbReference>
<dbReference type="AlphaFoldDB" id="A0A8X6YS77"/>
<comment type="caution">
    <text evidence="1">The sequence shown here is derived from an EMBL/GenBank/DDBJ whole genome shotgun (WGS) entry which is preliminary data.</text>
</comment>
<evidence type="ECO:0000313" key="1">
    <source>
        <dbReference type="EMBL" id="GFY77007.1"/>
    </source>
</evidence>
<dbReference type="Proteomes" id="UP000886998">
    <property type="component" value="Unassembled WGS sequence"/>
</dbReference>
<protein>
    <submittedName>
        <fullName evidence="1">Uncharacterized protein</fullName>
    </submittedName>
</protein>
<accession>A0A8X6YS77</accession>
<reference evidence="1" key="1">
    <citation type="submission" date="2020-08" db="EMBL/GenBank/DDBJ databases">
        <title>Multicomponent nature underlies the extraordinary mechanical properties of spider dragline silk.</title>
        <authorList>
            <person name="Kono N."/>
            <person name="Nakamura H."/>
            <person name="Mori M."/>
            <person name="Yoshida Y."/>
            <person name="Ohtoshi R."/>
            <person name="Malay A.D."/>
            <person name="Moran D.A.P."/>
            <person name="Tomita M."/>
            <person name="Numata K."/>
            <person name="Arakawa K."/>
        </authorList>
    </citation>
    <scope>NUCLEOTIDE SEQUENCE</scope>
</reference>
<keyword evidence="2" id="KW-1185">Reference proteome</keyword>